<dbReference type="EMBL" id="JAAXKY010000001">
    <property type="protein sequence ID" value="NMH75657.1"/>
    <property type="molecule type" value="Genomic_DNA"/>
</dbReference>
<evidence type="ECO:0000313" key="2">
    <source>
        <dbReference type="EMBL" id="NMH75657.1"/>
    </source>
</evidence>
<feature type="compositionally biased region" description="Low complexity" evidence="1">
    <location>
        <begin position="74"/>
        <end position="86"/>
    </location>
</feature>
<evidence type="ECO:0000313" key="3">
    <source>
        <dbReference type="Proteomes" id="UP001296706"/>
    </source>
</evidence>
<feature type="compositionally biased region" description="Basic and acidic residues" evidence="1">
    <location>
        <begin position="87"/>
        <end position="101"/>
    </location>
</feature>
<accession>A0ABX1R5J8</accession>
<feature type="region of interest" description="Disordered" evidence="1">
    <location>
        <begin position="74"/>
        <end position="133"/>
    </location>
</feature>
<reference evidence="2 3" key="1">
    <citation type="submission" date="2020-04" db="EMBL/GenBank/DDBJ databases">
        <authorList>
            <person name="Klaysubun C."/>
            <person name="Duangmal K."/>
            <person name="Lipun K."/>
        </authorList>
    </citation>
    <scope>NUCLEOTIDE SEQUENCE [LARGE SCALE GENOMIC DNA]</scope>
    <source>
        <strain evidence="2 3">JCM 11839</strain>
    </source>
</reference>
<proteinExistence type="predicted"/>
<protein>
    <recommendedName>
        <fullName evidence="4">AAA ATPase-like protein</fullName>
    </recommendedName>
</protein>
<comment type="caution">
    <text evidence="2">The sequence shown here is derived from an EMBL/GenBank/DDBJ whole genome shotgun (WGS) entry which is preliminary data.</text>
</comment>
<feature type="compositionally biased region" description="Gly residues" evidence="1">
    <location>
        <begin position="102"/>
        <end position="123"/>
    </location>
</feature>
<sequence length="242" mass="23948">MAALDAAFEDSLTGGYQGVLVSGAHGLGKTALVDQLRPVVTGRDGWFRGRQVRAVPAGFGVQCGFPRVSGVGPAALGRAGGRAQRGPRTDRRGGRSERGSVERGGAGVRRAVGGGARCGGSGDRAGSHAARGCAGAAGGCVAETAGRGVRRRSSVGQAYPAGLRRSRAERGPDRGPTAGGGPPGDRRGRGTSAGHAAAPGARAGRRAVAGARQPAGAEPRHHGRRDAARGPGHGGGPGRGDQ</sequence>
<gene>
    <name evidence="2" type="ORF">HF577_00770</name>
</gene>
<organism evidence="2 3">
    <name type="scientific">Pseudonocardia xinjiangensis</name>
    <dbReference type="NCBI Taxonomy" id="75289"/>
    <lineage>
        <taxon>Bacteria</taxon>
        <taxon>Bacillati</taxon>
        <taxon>Actinomycetota</taxon>
        <taxon>Actinomycetes</taxon>
        <taxon>Pseudonocardiales</taxon>
        <taxon>Pseudonocardiaceae</taxon>
        <taxon>Pseudonocardia</taxon>
    </lineage>
</organism>
<dbReference type="Proteomes" id="UP001296706">
    <property type="component" value="Unassembled WGS sequence"/>
</dbReference>
<keyword evidence="3" id="KW-1185">Reference proteome</keyword>
<feature type="compositionally biased region" description="Low complexity" evidence="1">
    <location>
        <begin position="193"/>
        <end position="217"/>
    </location>
</feature>
<feature type="compositionally biased region" description="Gly residues" evidence="1">
    <location>
        <begin position="231"/>
        <end position="242"/>
    </location>
</feature>
<evidence type="ECO:0000256" key="1">
    <source>
        <dbReference type="SAM" id="MobiDB-lite"/>
    </source>
</evidence>
<evidence type="ECO:0008006" key="4">
    <source>
        <dbReference type="Google" id="ProtNLM"/>
    </source>
</evidence>
<name>A0ABX1R5J8_9PSEU</name>
<feature type="region of interest" description="Disordered" evidence="1">
    <location>
        <begin position="147"/>
        <end position="242"/>
    </location>
</feature>